<gene>
    <name evidence="4" type="ORF">ERS852420_01325</name>
    <name evidence="3" type="ORF">M72_12431</name>
</gene>
<name>A0A0M6WXN7_9FIRM</name>
<proteinExistence type="inferred from homology"/>
<dbReference type="InterPro" id="IPR011335">
    <property type="entry name" value="Restrct_endonuc-II-like"/>
</dbReference>
<organism evidence="3 5">
    <name type="scientific">Roseburia faecis</name>
    <dbReference type="NCBI Taxonomy" id="301302"/>
    <lineage>
        <taxon>Bacteria</taxon>
        <taxon>Bacillati</taxon>
        <taxon>Bacillota</taxon>
        <taxon>Clostridia</taxon>
        <taxon>Lachnospirales</taxon>
        <taxon>Lachnospiraceae</taxon>
        <taxon>Roseburia</taxon>
    </lineage>
</organism>
<dbReference type="Gene3D" id="3.40.1350.10">
    <property type="match status" value="1"/>
</dbReference>
<evidence type="ECO:0000256" key="1">
    <source>
        <dbReference type="ARBA" id="ARBA00006738"/>
    </source>
</evidence>
<dbReference type="Proteomes" id="UP000095495">
    <property type="component" value="Unassembled WGS sequence"/>
</dbReference>
<dbReference type="Pfam" id="PF02021">
    <property type="entry name" value="UPF0102"/>
    <property type="match status" value="1"/>
</dbReference>
<dbReference type="HAMAP" id="MF_00048">
    <property type="entry name" value="UPF0102"/>
    <property type="match status" value="1"/>
</dbReference>
<dbReference type="SUPFAM" id="SSF52980">
    <property type="entry name" value="Restriction endonuclease-like"/>
    <property type="match status" value="1"/>
</dbReference>
<dbReference type="CDD" id="cd20736">
    <property type="entry name" value="PoNe_Nuclease"/>
    <property type="match status" value="1"/>
</dbReference>
<evidence type="ECO:0000313" key="5">
    <source>
        <dbReference type="Proteomes" id="UP000049979"/>
    </source>
</evidence>
<dbReference type="GO" id="GO:0003676">
    <property type="term" value="F:nucleic acid binding"/>
    <property type="evidence" value="ECO:0007669"/>
    <property type="project" value="InterPro"/>
</dbReference>
<dbReference type="InterPro" id="IPR003509">
    <property type="entry name" value="UPF0102_YraN-like"/>
</dbReference>
<dbReference type="Proteomes" id="UP000049979">
    <property type="component" value="Unassembled WGS sequence"/>
</dbReference>
<reference evidence="3" key="1">
    <citation type="submission" date="2015-05" db="EMBL/GenBank/DDBJ databases">
        <authorList>
            <person name="Wang D.B."/>
            <person name="Wang M."/>
        </authorList>
    </citation>
    <scope>NUCLEOTIDE SEQUENCE [LARGE SCALE GENOMIC DNA]</scope>
    <source>
        <strain evidence="3">M72</strain>
    </source>
</reference>
<sequence>MNKRTIGTEYETMAARYLCTHDYTILARNYRTPFGEVDLIAQKDGVLVYVEVKYRSSNDYGDPLEAVDRRKQRQICKVANYHYAGYAAGQEMDCRFDVIGIYGDGSIRHIPNAFYFQR</sequence>
<protein>
    <recommendedName>
        <fullName evidence="2">UPF0102 protein ERS852420_01325</fullName>
    </recommendedName>
</protein>
<evidence type="ECO:0000313" key="6">
    <source>
        <dbReference type="Proteomes" id="UP000095495"/>
    </source>
</evidence>
<dbReference type="PANTHER" id="PTHR34039">
    <property type="entry name" value="UPF0102 PROTEIN YRAN"/>
    <property type="match status" value="1"/>
</dbReference>
<dbReference type="PANTHER" id="PTHR34039:SF1">
    <property type="entry name" value="UPF0102 PROTEIN YRAN"/>
    <property type="match status" value="1"/>
</dbReference>
<dbReference type="EMBL" id="CYXV01000004">
    <property type="protein sequence ID" value="CUM88616.1"/>
    <property type="molecule type" value="Genomic_DNA"/>
</dbReference>
<evidence type="ECO:0000313" key="4">
    <source>
        <dbReference type="EMBL" id="CUM88616.1"/>
    </source>
</evidence>
<dbReference type="NCBIfam" id="TIGR00252">
    <property type="entry name" value="YraN family protein"/>
    <property type="match status" value="1"/>
</dbReference>
<evidence type="ECO:0000313" key="3">
    <source>
        <dbReference type="EMBL" id="CRL41467.1"/>
    </source>
</evidence>
<dbReference type="RefSeq" id="WP_022045105.1">
    <property type="nucleotide sequence ID" value="NZ_CP173697.1"/>
</dbReference>
<reference evidence="5" key="2">
    <citation type="submission" date="2015-05" db="EMBL/GenBank/DDBJ databases">
        <authorList>
            <consortium name="Pathogen Informatics"/>
        </authorList>
    </citation>
    <scope>NUCLEOTIDE SEQUENCE [LARGE SCALE GENOMIC DNA]</scope>
    <source>
        <strain evidence="4 6">2789STDY5608863</strain>
        <strain evidence="5">M72</strain>
    </source>
</reference>
<dbReference type="AlphaFoldDB" id="A0A0M6WXN7"/>
<accession>A0A0M6WXN7</accession>
<dbReference type="InterPro" id="IPR011856">
    <property type="entry name" value="tRNA_endonuc-like_dom_sf"/>
</dbReference>
<dbReference type="EMBL" id="CVRR01000048">
    <property type="protein sequence ID" value="CRL41467.1"/>
    <property type="molecule type" value="Genomic_DNA"/>
</dbReference>
<dbReference type="STRING" id="301302.ERS852420_01325"/>
<comment type="similarity">
    <text evidence="1 2">Belongs to the UPF0102 family.</text>
</comment>
<dbReference type="NCBIfam" id="NF009150">
    <property type="entry name" value="PRK12497.1-3"/>
    <property type="match status" value="1"/>
</dbReference>
<keyword evidence="5" id="KW-1185">Reference proteome</keyword>
<evidence type="ECO:0000256" key="2">
    <source>
        <dbReference type="HAMAP-Rule" id="MF_00048"/>
    </source>
</evidence>
<dbReference type="GeneID" id="99747066"/>